<protein>
    <recommendedName>
        <fullName evidence="1">Methyltransferase domain-containing protein</fullName>
    </recommendedName>
</protein>
<comment type="caution">
    <text evidence="2">The sequence shown here is derived from an EMBL/GenBank/DDBJ whole genome shotgun (WGS) entry which is preliminary data.</text>
</comment>
<dbReference type="STRING" id="1801752.A3J61_00290"/>
<name>A0A1F6VS63_9BACT</name>
<dbReference type="InterPro" id="IPR025714">
    <property type="entry name" value="Methyltranfer_dom"/>
</dbReference>
<accession>A0A1F6VS63</accession>
<dbReference type="Gene3D" id="3.40.50.150">
    <property type="entry name" value="Vaccinia Virus protein VP39"/>
    <property type="match status" value="1"/>
</dbReference>
<dbReference type="CDD" id="cd02440">
    <property type="entry name" value="AdoMet_MTases"/>
    <property type="match status" value="1"/>
</dbReference>
<dbReference type="SUPFAM" id="SSF53335">
    <property type="entry name" value="S-adenosyl-L-methionine-dependent methyltransferases"/>
    <property type="match status" value="1"/>
</dbReference>
<dbReference type="EMBL" id="MFUC01000006">
    <property type="protein sequence ID" value="OGI72406.1"/>
    <property type="molecule type" value="Genomic_DNA"/>
</dbReference>
<evidence type="ECO:0000313" key="3">
    <source>
        <dbReference type="Proteomes" id="UP000179686"/>
    </source>
</evidence>
<dbReference type="Proteomes" id="UP000179686">
    <property type="component" value="Unassembled WGS sequence"/>
</dbReference>
<reference evidence="2 3" key="1">
    <citation type="journal article" date="2016" name="Nat. Commun.">
        <title>Thousands of microbial genomes shed light on interconnected biogeochemical processes in an aquifer system.</title>
        <authorList>
            <person name="Anantharaman K."/>
            <person name="Brown C.T."/>
            <person name="Hug L.A."/>
            <person name="Sharon I."/>
            <person name="Castelle C.J."/>
            <person name="Probst A.J."/>
            <person name="Thomas B.C."/>
            <person name="Singh A."/>
            <person name="Wilkins M.J."/>
            <person name="Karaoz U."/>
            <person name="Brodie E.L."/>
            <person name="Williams K.H."/>
            <person name="Hubbard S.S."/>
            <person name="Banfield J.F."/>
        </authorList>
    </citation>
    <scope>NUCLEOTIDE SEQUENCE [LARGE SCALE GENOMIC DNA]</scope>
</reference>
<dbReference type="AlphaFoldDB" id="A0A1F6VS63"/>
<evidence type="ECO:0000259" key="1">
    <source>
        <dbReference type="Pfam" id="PF13847"/>
    </source>
</evidence>
<dbReference type="Pfam" id="PF13847">
    <property type="entry name" value="Methyltransf_31"/>
    <property type="match status" value="1"/>
</dbReference>
<organism evidence="2 3">
    <name type="scientific">Candidatus Nomurabacteria bacterium RIFCSPHIGHO2_02_FULL_38_15</name>
    <dbReference type="NCBI Taxonomy" id="1801752"/>
    <lineage>
        <taxon>Bacteria</taxon>
        <taxon>Candidatus Nomuraibacteriota</taxon>
    </lineage>
</organism>
<feature type="domain" description="Methyltransferase" evidence="1">
    <location>
        <begin position="15"/>
        <end position="139"/>
    </location>
</feature>
<sequence>MIDAPHKILAQLVIHPGACVIDFGAGFGTYSLLLSDMVGPKGSVFAVDVQSHLIDQIKKSANDKGKKNVYPMHADVEKLGGVPLNSDVADYIFIVNVLNEVDDKRIVFEEAKRLLKNSGHLVVVEHANTPLPGIKEFKLNECEAVAKNIGFNKIEKVDAGEFAYGIIYQA</sequence>
<gene>
    <name evidence="2" type="ORF">A3J61_00290</name>
</gene>
<proteinExistence type="predicted"/>
<dbReference type="InterPro" id="IPR029063">
    <property type="entry name" value="SAM-dependent_MTases_sf"/>
</dbReference>
<evidence type="ECO:0000313" key="2">
    <source>
        <dbReference type="EMBL" id="OGI72406.1"/>
    </source>
</evidence>